<dbReference type="OrthoDB" id="4173905at2759"/>
<keyword evidence="6" id="KW-0256">Endoplasmic reticulum</keyword>
<dbReference type="HAMAP" id="MF_01139">
    <property type="entry name" value="ISPT"/>
    <property type="match status" value="1"/>
</dbReference>
<sequence>MTTWIRESEQSWIHKFCQAVLKTGPIPKHVAFIMDGNRRFASKRSIDRAQGHLMGFDKLAETLEWCNNIGISEVTVYAFSIENFKRSKEEVDGLMELARLKFTKLMEEKELLNKHGVCIRVLGNLSLLPHDIQQIVADAMNMTKNNNRAVLNVCFAYTAREEICSAMRDIAEGVDLGLIRESDISESVMEKCLYTRKSPHPDILVRTSGEVRLSDFLLWQTTYSCLSFVRVLWPEFSIWHLYAGILQYQRNYQVIQNAIQDNKVKREMSQRQSDVECCRVELLKTEEESITQHQVNEYSMQREKRIKTFLGHVEQKREQLLSKFEERVTYPLLQSS</sequence>
<keyword evidence="5 12" id="KW-0808">Transferase</keyword>
<evidence type="ECO:0000256" key="10">
    <source>
        <dbReference type="ARBA" id="ARBA00058504"/>
    </source>
</evidence>
<comment type="similarity">
    <text evidence="4 12">Belongs to the UPP synthase family.</text>
</comment>
<dbReference type="InterPro" id="IPR001441">
    <property type="entry name" value="UPP_synth-like"/>
</dbReference>
<dbReference type="GO" id="GO:0016094">
    <property type="term" value="P:polyprenol biosynthetic process"/>
    <property type="evidence" value="ECO:0007669"/>
    <property type="project" value="TreeGrafter"/>
</dbReference>
<gene>
    <name evidence="14" type="primary">LOC106155728</name>
</gene>
<dbReference type="GO" id="GO:1904423">
    <property type="term" value="C:dehydrodolichyl diphosphate synthase complex"/>
    <property type="evidence" value="ECO:0007669"/>
    <property type="project" value="TreeGrafter"/>
</dbReference>
<comment type="catalytic activity">
    <reaction evidence="9">
        <text>n isopentenyl diphosphate + (2E,6E)-farnesyl diphosphate = a di-trans,poly-cis-polyprenyl diphosphate + n diphosphate</text>
        <dbReference type="Rhea" id="RHEA:53008"/>
        <dbReference type="Rhea" id="RHEA-COMP:19494"/>
        <dbReference type="ChEBI" id="CHEBI:33019"/>
        <dbReference type="ChEBI" id="CHEBI:128769"/>
        <dbReference type="ChEBI" id="CHEBI:136960"/>
        <dbReference type="ChEBI" id="CHEBI:175763"/>
        <dbReference type="EC" id="2.5.1.87"/>
    </reaction>
</comment>
<comment type="function">
    <text evidence="10">With NUS1, forms the dehydrodolichyl diphosphate synthase (DDS) complex, an essential component of the dolichol monophosphate (Dol-P) biosynthetic machinery. Adds multiple copies of isopentenyl pyrophosphate (IPP) to farnesyl pyrophosphate (FPP) to produce dehydrodolichyl diphosphate (Dedol-PP), a precursor of dolichol which is utilized as a sugar carrier in protein glycosylation in the endoplasmic reticulum (ER).</text>
</comment>
<evidence type="ECO:0000256" key="1">
    <source>
        <dbReference type="ARBA" id="ARBA00001946"/>
    </source>
</evidence>
<dbReference type="EC" id="2.5.1.-" evidence="12"/>
<evidence type="ECO:0000256" key="2">
    <source>
        <dbReference type="ARBA" id="ARBA00004406"/>
    </source>
</evidence>
<comment type="pathway">
    <text evidence="3">Protein modification; protein glycosylation.</text>
</comment>
<dbReference type="PROSITE" id="PS01066">
    <property type="entry name" value="UPP_SYNTHASE"/>
    <property type="match status" value="1"/>
</dbReference>
<name>A0A1S3HL20_LINAN</name>
<dbReference type="Proteomes" id="UP000085678">
    <property type="component" value="Unplaced"/>
</dbReference>
<evidence type="ECO:0000256" key="5">
    <source>
        <dbReference type="ARBA" id="ARBA00022679"/>
    </source>
</evidence>
<evidence type="ECO:0000313" key="14">
    <source>
        <dbReference type="RefSeq" id="XP_013386156.1"/>
    </source>
</evidence>
<organism evidence="13 14">
    <name type="scientific">Lingula anatina</name>
    <name type="common">Brachiopod</name>
    <name type="synonym">Lingula unguis</name>
    <dbReference type="NCBI Taxonomy" id="7574"/>
    <lineage>
        <taxon>Eukaryota</taxon>
        <taxon>Metazoa</taxon>
        <taxon>Spiralia</taxon>
        <taxon>Lophotrochozoa</taxon>
        <taxon>Brachiopoda</taxon>
        <taxon>Linguliformea</taxon>
        <taxon>Lingulata</taxon>
        <taxon>Lingulida</taxon>
        <taxon>Linguloidea</taxon>
        <taxon>Lingulidae</taxon>
        <taxon>Lingula</taxon>
    </lineage>
</organism>
<evidence type="ECO:0000256" key="12">
    <source>
        <dbReference type="RuleBase" id="RU363018"/>
    </source>
</evidence>
<dbReference type="InParanoid" id="A0A1S3HL20"/>
<dbReference type="InterPro" id="IPR018520">
    <property type="entry name" value="UPP_synth-like_CS"/>
</dbReference>
<evidence type="ECO:0000256" key="8">
    <source>
        <dbReference type="ARBA" id="ARBA00023136"/>
    </source>
</evidence>
<dbReference type="AlphaFoldDB" id="A0A1S3HL20"/>
<evidence type="ECO:0000256" key="4">
    <source>
        <dbReference type="ARBA" id="ARBA00005432"/>
    </source>
</evidence>
<proteinExistence type="inferred from homology"/>
<comment type="subcellular location">
    <subcellularLocation>
        <location evidence="2">Endoplasmic reticulum membrane</location>
        <topology evidence="2">Peripheral membrane protein</topology>
    </subcellularLocation>
</comment>
<dbReference type="PANTHER" id="PTHR10291">
    <property type="entry name" value="DEHYDRODOLICHYL DIPHOSPHATE SYNTHASE FAMILY MEMBER"/>
    <property type="match status" value="1"/>
</dbReference>
<keyword evidence="13" id="KW-1185">Reference proteome</keyword>
<comment type="cofactor">
    <cofactor evidence="1">
        <name>Mg(2+)</name>
        <dbReference type="ChEBI" id="CHEBI:18420"/>
    </cofactor>
</comment>
<evidence type="ECO:0000256" key="11">
    <source>
        <dbReference type="ARBA" id="ARBA00064670"/>
    </source>
</evidence>
<evidence type="ECO:0000256" key="7">
    <source>
        <dbReference type="ARBA" id="ARBA00022842"/>
    </source>
</evidence>
<dbReference type="NCBIfam" id="TIGR00055">
    <property type="entry name" value="uppS"/>
    <property type="match status" value="1"/>
</dbReference>
<dbReference type="GO" id="GO:0045547">
    <property type="term" value="F:ditrans,polycis-polyprenyl diphosphate synthase [(2E,6E)-farnesyl diphosphate specific] activity"/>
    <property type="evidence" value="ECO:0007669"/>
    <property type="project" value="UniProtKB-EC"/>
</dbReference>
<keyword evidence="7" id="KW-0460">Magnesium</keyword>
<evidence type="ECO:0000256" key="9">
    <source>
        <dbReference type="ARBA" id="ARBA00047353"/>
    </source>
</evidence>
<keyword evidence="8" id="KW-0472">Membrane</keyword>
<dbReference type="FunFam" id="3.40.1180.10:FF:000002">
    <property type="entry name" value="Alkyl transferase"/>
    <property type="match status" value="1"/>
</dbReference>
<accession>A0A1S3HL20</accession>
<dbReference type="CDD" id="cd00475">
    <property type="entry name" value="Cis_IPPS"/>
    <property type="match status" value="1"/>
</dbReference>
<dbReference type="SUPFAM" id="SSF64005">
    <property type="entry name" value="Undecaprenyl diphosphate synthase"/>
    <property type="match status" value="1"/>
</dbReference>
<dbReference type="FunCoup" id="A0A1S3HL20">
    <property type="interactions" value="1398"/>
</dbReference>
<dbReference type="GeneID" id="106155728"/>
<comment type="subunit">
    <text evidence="11">Forms an active dehydrodolichyl diphosphate synthase complex with NUS1.</text>
</comment>
<evidence type="ECO:0000256" key="6">
    <source>
        <dbReference type="ARBA" id="ARBA00022824"/>
    </source>
</evidence>
<dbReference type="RefSeq" id="XP_013386156.1">
    <property type="nucleotide sequence ID" value="XM_013530702.1"/>
</dbReference>
<dbReference type="PANTHER" id="PTHR10291:SF43">
    <property type="entry name" value="DEHYDRODOLICHYL DIPHOSPHATE SYNTHASE COMPLEX SUBUNIT DHDDS"/>
    <property type="match status" value="1"/>
</dbReference>
<dbReference type="Pfam" id="PF01255">
    <property type="entry name" value="Prenyltransf"/>
    <property type="match status" value="1"/>
</dbReference>
<evidence type="ECO:0000313" key="13">
    <source>
        <dbReference type="Proteomes" id="UP000085678"/>
    </source>
</evidence>
<dbReference type="Gene3D" id="3.40.1180.10">
    <property type="entry name" value="Decaprenyl diphosphate synthase-like"/>
    <property type="match status" value="1"/>
</dbReference>
<dbReference type="InterPro" id="IPR036424">
    <property type="entry name" value="UPP_synth-like_sf"/>
</dbReference>
<reference evidence="14" key="1">
    <citation type="submission" date="2025-08" db="UniProtKB">
        <authorList>
            <consortium name="RefSeq"/>
        </authorList>
    </citation>
    <scope>IDENTIFICATION</scope>
    <source>
        <tissue evidence="14">Gonads</tissue>
    </source>
</reference>
<dbReference type="STRING" id="7574.A0A1S3HL20"/>
<dbReference type="GO" id="GO:0005789">
    <property type="term" value="C:endoplasmic reticulum membrane"/>
    <property type="evidence" value="ECO:0007669"/>
    <property type="project" value="UniProtKB-SubCell"/>
</dbReference>
<protein>
    <recommendedName>
        <fullName evidence="12">Alkyl transferase</fullName>
        <ecNumber evidence="12">2.5.1.-</ecNumber>
    </recommendedName>
</protein>
<evidence type="ECO:0000256" key="3">
    <source>
        <dbReference type="ARBA" id="ARBA00004922"/>
    </source>
</evidence>
<dbReference type="KEGG" id="lak:106155728"/>